<feature type="domain" description="Tyrosine specific protein phosphatases" evidence="2">
    <location>
        <begin position="68"/>
        <end position="121"/>
    </location>
</feature>
<comment type="caution">
    <text evidence="3">The sequence shown here is derived from an EMBL/GenBank/DDBJ whole genome shotgun (WGS) entry which is preliminary data.</text>
</comment>
<dbReference type="AlphaFoldDB" id="A0A255EWQ2"/>
<proteinExistence type="predicted"/>
<evidence type="ECO:0000313" key="4">
    <source>
        <dbReference type="Proteomes" id="UP000216300"/>
    </source>
</evidence>
<name>A0A255EWQ2_9ACTN</name>
<dbReference type="Proteomes" id="UP000216300">
    <property type="component" value="Unassembled WGS sequence"/>
</dbReference>
<dbReference type="InterPro" id="IPR057023">
    <property type="entry name" value="PTP-SAK"/>
</dbReference>
<keyword evidence="1" id="KW-0378">Hydrolase</keyword>
<evidence type="ECO:0000313" key="3">
    <source>
        <dbReference type="EMBL" id="OYN92553.1"/>
    </source>
</evidence>
<dbReference type="SUPFAM" id="SSF52799">
    <property type="entry name" value="(Phosphotyrosine protein) phosphatases II"/>
    <property type="match status" value="1"/>
</dbReference>
<protein>
    <submittedName>
        <fullName evidence="3">Protein phosphatase</fullName>
    </submittedName>
</protein>
<dbReference type="InterPro" id="IPR000387">
    <property type="entry name" value="Tyr_Pase_dom"/>
</dbReference>
<organism evidence="3 4">
    <name type="scientific">Parenemella sanctibonifatiensis</name>
    <dbReference type="NCBI Taxonomy" id="2016505"/>
    <lineage>
        <taxon>Bacteria</taxon>
        <taxon>Bacillati</taxon>
        <taxon>Actinomycetota</taxon>
        <taxon>Actinomycetes</taxon>
        <taxon>Propionibacteriales</taxon>
        <taxon>Propionibacteriaceae</taxon>
        <taxon>Parenemella</taxon>
    </lineage>
</organism>
<dbReference type="PROSITE" id="PS50056">
    <property type="entry name" value="TYR_PHOSPHATASE_2"/>
    <property type="match status" value="1"/>
</dbReference>
<dbReference type="Pfam" id="PF22784">
    <property type="entry name" value="PTP-SAK"/>
    <property type="match status" value="1"/>
</dbReference>
<dbReference type="Gene3D" id="3.90.190.10">
    <property type="entry name" value="Protein tyrosine phosphatase superfamily"/>
    <property type="match status" value="1"/>
</dbReference>
<dbReference type="OrthoDB" id="2629679at2"/>
<gene>
    <name evidence="3" type="ORF">CGZ91_03485</name>
</gene>
<accession>A0A255EWQ2</accession>
<sequence>MSTWEGAVRGLVEFPDGRRIRGAGLRRPRGDIAAPEFALYLLGKDPKIESRPYRWVQWPDFRRPDSTDDVISALREAHVRAEFERVEIACGGGVGRTGTAMALLAVMSGVAPDKAVAWVRENYHPRAVETRWQRQWVRKAAERLGT</sequence>
<dbReference type="GO" id="GO:0016791">
    <property type="term" value="F:phosphatase activity"/>
    <property type="evidence" value="ECO:0007669"/>
    <property type="project" value="UniProtKB-ARBA"/>
</dbReference>
<dbReference type="InterPro" id="IPR029021">
    <property type="entry name" value="Prot-tyrosine_phosphatase-like"/>
</dbReference>
<reference evidence="3 4" key="1">
    <citation type="submission" date="2017-07" db="EMBL/GenBank/DDBJ databases">
        <title>Draft whole genome sequences of clinical Proprionibacteriaceae strains.</title>
        <authorList>
            <person name="Bernier A.-M."/>
            <person name="Bernard K."/>
            <person name="Domingo M.-C."/>
        </authorList>
    </citation>
    <scope>NUCLEOTIDE SEQUENCE [LARGE SCALE GENOMIC DNA]</scope>
    <source>
        <strain evidence="3 4">NML 150081</strain>
    </source>
</reference>
<dbReference type="RefSeq" id="WP_094452544.1">
    <property type="nucleotide sequence ID" value="NZ_NMVJ01000001.1"/>
</dbReference>
<keyword evidence="4" id="KW-1185">Reference proteome</keyword>
<dbReference type="EMBL" id="NMVJ01000001">
    <property type="protein sequence ID" value="OYN92553.1"/>
    <property type="molecule type" value="Genomic_DNA"/>
</dbReference>
<evidence type="ECO:0000256" key="1">
    <source>
        <dbReference type="ARBA" id="ARBA00022801"/>
    </source>
</evidence>
<evidence type="ECO:0000259" key="2">
    <source>
        <dbReference type="PROSITE" id="PS50056"/>
    </source>
</evidence>